<proteinExistence type="predicted"/>
<keyword evidence="3" id="KW-1185">Reference proteome</keyword>
<feature type="region of interest" description="Disordered" evidence="1">
    <location>
        <begin position="1"/>
        <end position="56"/>
    </location>
</feature>
<dbReference type="AlphaFoldDB" id="A0A8H5F6A1"/>
<dbReference type="EMBL" id="JAACJJ010000015">
    <property type="protein sequence ID" value="KAF5325360.1"/>
    <property type="molecule type" value="Genomic_DNA"/>
</dbReference>
<evidence type="ECO:0000313" key="3">
    <source>
        <dbReference type="Proteomes" id="UP000567179"/>
    </source>
</evidence>
<comment type="caution">
    <text evidence="2">The sequence shown here is derived from an EMBL/GenBank/DDBJ whole genome shotgun (WGS) entry which is preliminary data.</text>
</comment>
<accession>A0A8H5F6A1</accession>
<gene>
    <name evidence="2" type="ORF">D9619_009631</name>
</gene>
<reference evidence="2 3" key="1">
    <citation type="journal article" date="2020" name="ISME J.">
        <title>Uncovering the hidden diversity of litter-decomposition mechanisms in mushroom-forming fungi.</title>
        <authorList>
            <person name="Floudas D."/>
            <person name="Bentzer J."/>
            <person name="Ahren D."/>
            <person name="Johansson T."/>
            <person name="Persson P."/>
            <person name="Tunlid A."/>
        </authorList>
    </citation>
    <scope>NUCLEOTIDE SEQUENCE [LARGE SCALE GENOMIC DNA]</scope>
    <source>
        <strain evidence="2 3">CBS 101986</strain>
    </source>
</reference>
<dbReference type="OrthoDB" id="3069876at2759"/>
<feature type="compositionally biased region" description="Acidic residues" evidence="1">
    <location>
        <begin position="28"/>
        <end position="41"/>
    </location>
</feature>
<evidence type="ECO:0000256" key="1">
    <source>
        <dbReference type="SAM" id="MobiDB-lite"/>
    </source>
</evidence>
<sequence length="253" mass="28109">MSNGTKFRIRIKKPDSGPTAENEGGGDHEDEEESDRDESESGEGLTEAENSRQRQIRERCGELQSVVDKFCEGNISQSRASRLLFDALEFDNYEEGDEEKEDLFDEYMGYIISHQASLDRAAERGKNRVMDGEGSKSGLKQHVGLAGGKRGSSLFEADSDGETGPTRFTKYAKLEYSDMPFYADEVAASAAQDPSCRKSQDLLMRFAATGISQIKQFVSLSCARDKPSFPSSQWERIIRGEAVDIDAVFSDLH</sequence>
<protein>
    <submittedName>
        <fullName evidence="2">Uncharacterized protein</fullName>
    </submittedName>
</protein>
<name>A0A8H5F6A1_9AGAR</name>
<organism evidence="2 3">
    <name type="scientific">Psilocybe cf. subviscida</name>
    <dbReference type="NCBI Taxonomy" id="2480587"/>
    <lineage>
        <taxon>Eukaryota</taxon>
        <taxon>Fungi</taxon>
        <taxon>Dikarya</taxon>
        <taxon>Basidiomycota</taxon>
        <taxon>Agaricomycotina</taxon>
        <taxon>Agaricomycetes</taxon>
        <taxon>Agaricomycetidae</taxon>
        <taxon>Agaricales</taxon>
        <taxon>Agaricineae</taxon>
        <taxon>Strophariaceae</taxon>
        <taxon>Psilocybe</taxon>
    </lineage>
</organism>
<dbReference type="Proteomes" id="UP000567179">
    <property type="component" value="Unassembled WGS sequence"/>
</dbReference>
<evidence type="ECO:0000313" key="2">
    <source>
        <dbReference type="EMBL" id="KAF5325360.1"/>
    </source>
</evidence>